<dbReference type="Proteomes" id="UP001060215">
    <property type="component" value="Chromosome 4"/>
</dbReference>
<protein>
    <submittedName>
        <fullName evidence="1">F-box protein</fullName>
    </submittedName>
</protein>
<organism evidence="1 2">
    <name type="scientific">Camellia lanceoleosa</name>
    <dbReference type="NCBI Taxonomy" id="1840588"/>
    <lineage>
        <taxon>Eukaryota</taxon>
        <taxon>Viridiplantae</taxon>
        <taxon>Streptophyta</taxon>
        <taxon>Embryophyta</taxon>
        <taxon>Tracheophyta</taxon>
        <taxon>Spermatophyta</taxon>
        <taxon>Magnoliopsida</taxon>
        <taxon>eudicotyledons</taxon>
        <taxon>Gunneridae</taxon>
        <taxon>Pentapetalae</taxon>
        <taxon>asterids</taxon>
        <taxon>Ericales</taxon>
        <taxon>Theaceae</taxon>
        <taxon>Camellia</taxon>
    </lineage>
</organism>
<evidence type="ECO:0000313" key="2">
    <source>
        <dbReference type="Proteomes" id="UP001060215"/>
    </source>
</evidence>
<keyword evidence="2" id="KW-1185">Reference proteome</keyword>
<reference evidence="1 2" key="1">
    <citation type="journal article" date="2022" name="Plant J.">
        <title>Chromosome-level genome of Camellia lanceoleosa provides a valuable resource for understanding genome evolution and self-incompatibility.</title>
        <authorList>
            <person name="Gong W."/>
            <person name="Xiao S."/>
            <person name="Wang L."/>
            <person name="Liao Z."/>
            <person name="Chang Y."/>
            <person name="Mo W."/>
            <person name="Hu G."/>
            <person name="Li W."/>
            <person name="Zhao G."/>
            <person name="Zhu H."/>
            <person name="Hu X."/>
            <person name="Ji K."/>
            <person name="Xiang X."/>
            <person name="Song Q."/>
            <person name="Yuan D."/>
            <person name="Jin S."/>
            <person name="Zhang L."/>
        </authorList>
    </citation>
    <scope>NUCLEOTIDE SEQUENCE [LARGE SCALE GENOMIC DNA]</scope>
    <source>
        <strain evidence="1">SQ_2022a</strain>
    </source>
</reference>
<accession>A0ACC0HKG4</accession>
<evidence type="ECO:0000313" key="1">
    <source>
        <dbReference type="EMBL" id="KAI8013904.1"/>
    </source>
</evidence>
<comment type="caution">
    <text evidence="1">The sequence shown here is derived from an EMBL/GenBank/DDBJ whole genome shotgun (WGS) entry which is preliminary data.</text>
</comment>
<gene>
    <name evidence="1" type="ORF">LOK49_LG05G00584</name>
</gene>
<name>A0ACC0HKG4_9ERIC</name>
<sequence length="476" mass="55729">MKLAIHTDILSKRWRDLWKLNPVLDFRCYPFLYTEPLDYQCCPSPTIEPIVDYSFIDRCLSLHKSSTIRKLTVIALVDRYPIPNPDIENWVNFAIAKHVRFIEFYWQGNDMSLFFFKLPNSFFFVNTEWLEQLVLSRVDFCPPTKLDCEFRGSVSLKKLTLFYSYLTDQALEAIVSKCSALESLALHFCQGLYMVKVSSMTLKEFVLYQVNGGREFSIEVDAPNLVTLKTWACVNMLCILNPCRHLEVTLFDWCITRLEKSNARTLLGQLAEIEVLAASEWIIEFVIEEYYLNGDRCTLFKNLKEFYILASPMKEEYNVVMFLAFLEDCPVLQKIQIDFRRSCWDGIHKKLPTYRDAKYPSVFSNEAGDDCKDLDTYFLKLEGGERLPQVGLLHRVKTIELLYFSGYKCQMELVKCLLEKAVSLETLSLVFDDPEQYFEEECWLRNGHVPFNERELIREQVSLFTRVSPHAQIMIN</sequence>
<proteinExistence type="predicted"/>
<dbReference type="EMBL" id="CM045761">
    <property type="protein sequence ID" value="KAI8013904.1"/>
    <property type="molecule type" value="Genomic_DNA"/>
</dbReference>